<evidence type="ECO:0000259" key="9">
    <source>
        <dbReference type="PROSITE" id="PS51779"/>
    </source>
</evidence>
<dbReference type="EMBL" id="BAAAMY010000002">
    <property type="protein sequence ID" value="GAA1911928.1"/>
    <property type="molecule type" value="Genomic_DNA"/>
</dbReference>
<dbReference type="PANTHER" id="PTHR37820:SF1">
    <property type="entry name" value="CELL DIVISION PROTEIN FTSQ"/>
    <property type="match status" value="1"/>
</dbReference>
<gene>
    <name evidence="10" type="ORF">GCM10009737_11760</name>
</gene>
<keyword evidence="7" id="KW-0131">Cell cycle</keyword>
<keyword evidence="2" id="KW-1003">Cell membrane</keyword>
<evidence type="ECO:0000313" key="11">
    <source>
        <dbReference type="Proteomes" id="UP001501612"/>
    </source>
</evidence>
<dbReference type="Gene3D" id="3.10.20.310">
    <property type="entry name" value="membrane protein fhac"/>
    <property type="match status" value="1"/>
</dbReference>
<dbReference type="InterPro" id="IPR034746">
    <property type="entry name" value="POTRA"/>
</dbReference>
<keyword evidence="3" id="KW-0132">Cell division</keyword>
<evidence type="ECO:0000256" key="3">
    <source>
        <dbReference type="ARBA" id="ARBA00022618"/>
    </source>
</evidence>
<comment type="subcellular location">
    <subcellularLocation>
        <location evidence="1">Membrane</location>
    </subcellularLocation>
</comment>
<dbReference type="PANTHER" id="PTHR37820">
    <property type="entry name" value="CELL DIVISION PROTEIN DIVIB"/>
    <property type="match status" value="1"/>
</dbReference>
<name>A0ABN2P515_9ACTN</name>
<dbReference type="RefSeq" id="WP_344005013.1">
    <property type="nucleotide sequence ID" value="NZ_BAAAMY010000002.1"/>
</dbReference>
<evidence type="ECO:0000313" key="10">
    <source>
        <dbReference type="EMBL" id="GAA1911928.1"/>
    </source>
</evidence>
<reference evidence="10 11" key="1">
    <citation type="journal article" date="2019" name="Int. J. Syst. Evol. Microbiol.">
        <title>The Global Catalogue of Microorganisms (GCM) 10K type strain sequencing project: providing services to taxonomists for standard genome sequencing and annotation.</title>
        <authorList>
            <consortium name="The Broad Institute Genomics Platform"/>
            <consortium name="The Broad Institute Genome Sequencing Center for Infectious Disease"/>
            <person name="Wu L."/>
            <person name="Ma J."/>
        </authorList>
    </citation>
    <scope>NUCLEOTIDE SEQUENCE [LARGE SCALE GENOMIC DNA]</scope>
    <source>
        <strain evidence="10 11">JCM 14046</strain>
    </source>
</reference>
<dbReference type="InterPro" id="IPR013685">
    <property type="entry name" value="POTRA_FtsQ_type"/>
</dbReference>
<sequence>MARPEERRFSRRRWARRLAAWRTTLALAAVAVVVGVTVWVVGWSQVLAVEGVEVTGADEVLSADGVRAAADVEAGQPLARVDLDRIEARVEALAAVRDADVSRQWPHEVRIEVTEREAVALVRIGDSVRGMDTEGVAFRTYEGRPPDLPRVDTSASVATEALREAAAVVTAMPVGLSEQVESVSVESVDAISLILRDGRTVRWGSAEASGQKAAVLASLLRRDALAFDVSVPGDPTSCADPGCV</sequence>
<dbReference type="InterPro" id="IPR050487">
    <property type="entry name" value="FtsQ_DivIB"/>
</dbReference>
<keyword evidence="4 8" id="KW-0812">Transmembrane</keyword>
<accession>A0ABN2P515</accession>
<keyword evidence="5 8" id="KW-1133">Transmembrane helix</keyword>
<comment type="caution">
    <text evidence="10">The sequence shown here is derived from an EMBL/GenBank/DDBJ whole genome shotgun (WGS) entry which is preliminary data.</text>
</comment>
<dbReference type="InterPro" id="IPR005548">
    <property type="entry name" value="Cell_div_FtsQ/DivIB_C"/>
</dbReference>
<evidence type="ECO:0000256" key="8">
    <source>
        <dbReference type="SAM" id="Phobius"/>
    </source>
</evidence>
<evidence type="ECO:0000256" key="6">
    <source>
        <dbReference type="ARBA" id="ARBA00023136"/>
    </source>
</evidence>
<dbReference type="Pfam" id="PF08478">
    <property type="entry name" value="POTRA_1"/>
    <property type="match status" value="1"/>
</dbReference>
<evidence type="ECO:0000256" key="2">
    <source>
        <dbReference type="ARBA" id="ARBA00022475"/>
    </source>
</evidence>
<dbReference type="Proteomes" id="UP001501612">
    <property type="component" value="Unassembled WGS sequence"/>
</dbReference>
<feature type="domain" description="POTRA" evidence="9">
    <location>
        <begin position="47"/>
        <end position="116"/>
    </location>
</feature>
<keyword evidence="6 8" id="KW-0472">Membrane</keyword>
<evidence type="ECO:0000256" key="4">
    <source>
        <dbReference type="ARBA" id="ARBA00022692"/>
    </source>
</evidence>
<feature type="transmembrane region" description="Helical" evidence="8">
    <location>
        <begin position="20"/>
        <end position="43"/>
    </location>
</feature>
<proteinExistence type="predicted"/>
<protein>
    <recommendedName>
        <fullName evidence="9">POTRA domain-containing protein</fullName>
    </recommendedName>
</protein>
<keyword evidence="11" id="KW-1185">Reference proteome</keyword>
<dbReference type="Pfam" id="PF03799">
    <property type="entry name" value="FtsQ_DivIB_C"/>
    <property type="match status" value="1"/>
</dbReference>
<evidence type="ECO:0000256" key="5">
    <source>
        <dbReference type="ARBA" id="ARBA00022989"/>
    </source>
</evidence>
<dbReference type="PROSITE" id="PS51779">
    <property type="entry name" value="POTRA"/>
    <property type="match status" value="1"/>
</dbReference>
<evidence type="ECO:0000256" key="7">
    <source>
        <dbReference type="ARBA" id="ARBA00023306"/>
    </source>
</evidence>
<organism evidence="10 11">
    <name type="scientific">Nocardioides lentus</name>
    <dbReference type="NCBI Taxonomy" id="338077"/>
    <lineage>
        <taxon>Bacteria</taxon>
        <taxon>Bacillati</taxon>
        <taxon>Actinomycetota</taxon>
        <taxon>Actinomycetes</taxon>
        <taxon>Propionibacteriales</taxon>
        <taxon>Nocardioidaceae</taxon>
        <taxon>Nocardioides</taxon>
    </lineage>
</organism>
<evidence type="ECO:0000256" key="1">
    <source>
        <dbReference type="ARBA" id="ARBA00004370"/>
    </source>
</evidence>